<dbReference type="OrthoDB" id="8593417at2"/>
<protein>
    <submittedName>
        <fullName evidence="1">Uncharacterized protein</fullName>
    </submittedName>
</protein>
<comment type="caution">
    <text evidence="1">The sequence shown here is derived from an EMBL/GenBank/DDBJ whole genome shotgun (WGS) entry which is preliminary data.</text>
</comment>
<accession>A0A0N1JT72</accession>
<sequence length="605" mass="65920">MNDLVLPAALQPWQHWLQQFDPQIAVALGEMVRQIDALTGASNALTARQEPGEPDGLGQLATRGPYDRLLSSEWLLADEAPDEFIRRAAMGEHLFLAPQPKVKRVDRLIIALFDVGPLQLGAPRLVHIALWIVLARRAAQADARLLWGVLQMPGKLAQAGQLKDLAALLRLRTWALVTDQDRTAWDVYLQTLQAPGVECWCMTARSQPQLEQISHMLHIGRALAQDAAEVAFKTRRTQRQTSVALPPEPIAGRLLKGQFDPRARPARQRTTEARLSLKSAPLISPSGNHVAVRLLDEPGVIVFPVPRGPQDTPGKPRKQRWPAGAEPLALAFSGKLVGGVLRQQDATVHWQMPQVPIPPDVVLAPPGTAALLHAAWLKQGKQQRLFVLTSKAELMMASTCADAPADDHAARPLESKARDVLAISPMSATVLSMAQRSSGRVQVERLGFERERSPVDVCAATADTRVLLSNGHFRGFRFPGCAVCSAQGTPHESWMLYLPTPTPSRGIDQLEVNLPAGWIAIGLHFSHAGGPMLLALGPRRDVLALHDGKNLETLHTLASPVVRHHFSIPTAQVAMLTEQRQLIVYAAATRAVKLFIQGGDDATAA</sequence>
<evidence type="ECO:0000313" key="1">
    <source>
        <dbReference type="EMBL" id="KPC53758.1"/>
    </source>
</evidence>
<gene>
    <name evidence="1" type="ORF">WG78_07940</name>
</gene>
<organism evidence="1 2">
    <name type="scientific">Amantichitinum ursilacus</name>
    <dbReference type="NCBI Taxonomy" id="857265"/>
    <lineage>
        <taxon>Bacteria</taxon>
        <taxon>Pseudomonadati</taxon>
        <taxon>Pseudomonadota</taxon>
        <taxon>Betaproteobacteria</taxon>
        <taxon>Neisseriales</taxon>
        <taxon>Chitinibacteraceae</taxon>
        <taxon>Amantichitinum</taxon>
    </lineage>
</organism>
<name>A0A0N1JT72_9NEIS</name>
<proteinExistence type="predicted"/>
<dbReference type="STRING" id="857265.WG78_07940"/>
<keyword evidence="2" id="KW-1185">Reference proteome</keyword>
<dbReference type="Proteomes" id="UP000037939">
    <property type="component" value="Unassembled WGS sequence"/>
</dbReference>
<evidence type="ECO:0000313" key="2">
    <source>
        <dbReference type="Proteomes" id="UP000037939"/>
    </source>
</evidence>
<dbReference type="RefSeq" id="WP_053937252.1">
    <property type="nucleotide sequence ID" value="NZ_LAQT01000005.1"/>
</dbReference>
<dbReference type="AlphaFoldDB" id="A0A0N1JT72"/>
<reference evidence="1 2" key="1">
    <citation type="submission" date="2015-07" db="EMBL/GenBank/DDBJ databases">
        <title>Draft genome sequence of the Amantichitinum ursilacus IGB-41, a new chitin-degrading bacterium.</title>
        <authorList>
            <person name="Kirstahler P."/>
            <person name="Guenther M."/>
            <person name="Grumaz C."/>
            <person name="Rupp S."/>
            <person name="Zibek S."/>
            <person name="Sohn K."/>
        </authorList>
    </citation>
    <scope>NUCLEOTIDE SEQUENCE [LARGE SCALE GENOMIC DNA]</scope>
    <source>
        <strain evidence="1 2">IGB-41</strain>
    </source>
</reference>
<dbReference type="EMBL" id="LAQT01000005">
    <property type="protein sequence ID" value="KPC53758.1"/>
    <property type="molecule type" value="Genomic_DNA"/>
</dbReference>